<dbReference type="AlphaFoldDB" id="A0A147BKF3"/>
<organism evidence="1">
    <name type="scientific">Ixodes ricinus</name>
    <name type="common">Common tick</name>
    <name type="synonym">Acarus ricinus</name>
    <dbReference type="NCBI Taxonomy" id="34613"/>
    <lineage>
        <taxon>Eukaryota</taxon>
        <taxon>Metazoa</taxon>
        <taxon>Ecdysozoa</taxon>
        <taxon>Arthropoda</taxon>
        <taxon>Chelicerata</taxon>
        <taxon>Arachnida</taxon>
        <taxon>Acari</taxon>
        <taxon>Parasitiformes</taxon>
        <taxon>Ixodida</taxon>
        <taxon>Ixodoidea</taxon>
        <taxon>Ixodidae</taxon>
        <taxon>Ixodinae</taxon>
        <taxon>Ixodes</taxon>
    </lineage>
</organism>
<protein>
    <submittedName>
        <fullName evidence="1">Putative secreted protein</fullName>
    </submittedName>
</protein>
<evidence type="ECO:0000313" key="1">
    <source>
        <dbReference type="EMBL" id="JAR91258.1"/>
    </source>
</evidence>
<dbReference type="EMBL" id="GEGO01004146">
    <property type="protein sequence ID" value="JAR91258.1"/>
    <property type="molecule type" value="Transcribed_RNA"/>
</dbReference>
<sequence>MFRERLILKIPLFLIKNIPCLRSVFVSSIVYDFTWATLVPVRMSKVENRSTQFRCAKCTSRSTRKVGW</sequence>
<accession>A0A147BKF3</accession>
<reference evidence="1" key="1">
    <citation type="journal article" date="2018" name="PLoS Negl. Trop. Dis.">
        <title>Sialome diversity of ticks revealed by RNAseq of single tick salivary glands.</title>
        <authorList>
            <person name="Perner J."/>
            <person name="Kropackova S."/>
            <person name="Kopacek P."/>
            <person name="Ribeiro J.M."/>
        </authorList>
    </citation>
    <scope>NUCLEOTIDE SEQUENCE</scope>
    <source>
        <strain evidence="1">Siblings of single egg batch collected in Ceske Budejovice</strain>
        <tissue evidence="1">Salivary glands</tissue>
    </source>
</reference>
<proteinExistence type="predicted"/>
<name>A0A147BKF3_IXORI</name>